<reference evidence="6" key="1">
    <citation type="submission" date="2024-07" db="EMBL/GenBank/DDBJ databases">
        <authorList>
            <person name="Kim Y.J."/>
            <person name="Jeong J.Y."/>
        </authorList>
    </citation>
    <scope>NUCLEOTIDE SEQUENCE</scope>
    <source>
        <strain evidence="6">GIHE-MW2</strain>
    </source>
</reference>
<dbReference type="SUPFAM" id="SSF56300">
    <property type="entry name" value="Metallo-dependent phosphatases"/>
    <property type="match status" value="1"/>
</dbReference>
<feature type="domain" description="Calcineurin-like phosphoesterase" evidence="5">
    <location>
        <begin position="5"/>
        <end position="226"/>
    </location>
</feature>
<name>A0AAU8J7C0_9CYAN</name>
<dbReference type="EMBL" id="CP159837">
    <property type="protein sequence ID" value="XCM34712.1"/>
    <property type="molecule type" value="Genomic_DNA"/>
</dbReference>
<dbReference type="GO" id="GO:0046872">
    <property type="term" value="F:metal ion binding"/>
    <property type="evidence" value="ECO:0007669"/>
    <property type="project" value="UniProtKB-KW"/>
</dbReference>
<protein>
    <submittedName>
        <fullName evidence="6">Metallophosphoesterase</fullName>
    </submittedName>
</protein>
<dbReference type="InterPro" id="IPR004843">
    <property type="entry name" value="Calcineurin-like_PHP"/>
</dbReference>
<evidence type="ECO:0000256" key="3">
    <source>
        <dbReference type="ARBA" id="ARBA00023004"/>
    </source>
</evidence>
<dbReference type="InterPro" id="IPR050884">
    <property type="entry name" value="CNP_phosphodiesterase-III"/>
</dbReference>
<evidence type="ECO:0000256" key="4">
    <source>
        <dbReference type="ARBA" id="ARBA00025742"/>
    </source>
</evidence>
<dbReference type="Gene3D" id="3.60.21.10">
    <property type="match status" value="1"/>
</dbReference>
<evidence type="ECO:0000256" key="2">
    <source>
        <dbReference type="ARBA" id="ARBA00022801"/>
    </source>
</evidence>
<dbReference type="PANTHER" id="PTHR42988">
    <property type="entry name" value="PHOSPHOHYDROLASE"/>
    <property type="match status" value="1"/>
</dbReference>
<keyword evidence="1" id="KW-0479">Metal-binding</keyword>
<dbReference type="Pfam" id="PF00149">
    <property type="entry name" value="Metallophos"/>
    <property type="match status" value="1"/>
</dbReference>
<evidence type="ECO:0000256" key="1">
    <source>
        <dbReference type="ARBA" id="ARBA00022723"/>
    </source>
</evidence>
<dbReference type="InterPro" id="IPR029052">
    <property type="entry name" value="Metallo-depent_PP-like"/>
</dbReference>
<evidence type="ECO:0000313" key="6">
    <source>
        <dbReference type="EMBL" id="XCM34712.1"/>
    </source>
</evidence>
<keyword evidence="3" id="KW-0408">Iron</keyword>
<dbReference type="RefSeq" id="WP_054466933.1">
    <property type="nucleotide sequence ID" value="NZ_CP159837.1"/>
</dbReference>
<dbReference type="PANTHER" id="PTHR42988:SF2">
    <property type="entry name" value="CYCLIC NUCLEOTIDE PHOSPHODIESTERASE CBUA0032-RELATED"/>
    <property type="match status" value="1"/>
</dbReference>
<dbReference type="GO" id="GO:0016787">
    <property type="term" value="F:hydrolase activity"/>
    <property type="evidence" value="ECO:0007669"/>
    <property type="project" value="UniProtKB-KW"/>
</dbReference>
<gene>
    <name evidence="6" type="ORF">ABWT76_003341</name>
</gene>
<sequence>MNLNFRFAIVSDPHVALPHTIENSKSPFHLIEISIPALELVFERLAQANAKIDFLLLTGDLTHHGEPDNHAWLASRLVRLPFPVYVIPGNHDIPVLKSNHQSIGWTEFGHYYQKSGYENPESLYYTCEMLPGVRLIALNSNIFDAQGNQLGRLDEAQLQWLEDVLIRANAHQELVLVMVHHNVVEHLPDQSNHAMGRRYMLDNAGELRQLLARYGVQLVFTGHLHAQHIACQQGLYDVTTGSLVSYPHPYRILEFRTDARGRQTLQIASHRVESLPAWPDLPAKSRQLMADRSYPFMMRLLSVPPLSLPQPLCEEFAPFLRYFWADIACGDAWCDFPQFPPKVREYFQSFSSTNGNGQPMIKDNNITLELHAPR</sequence>
<dbReference type="InterPro" id="IPR011239">
    <property type="entry name" value="Pesterase_cyn"/>
</dbReference>
<keyword evidence="2" id="KW-0378">Hydrolase</keyword>
<evidence type="ECO:0000259" key="5">
    <source>
        <dbReference type="Pfam" id="PF00149"/>
    </source>
</evidence>
<dbReference type="AlphaFoldDB" id="A0AAU8J7C0"/>
<dbReference type="PIRSF" id="PIRSF035427">
    <property type="entry name" value="All2852"/>
    <property type="match status" value="1"/>
</dbReference>
<accession>A0AAU8J7C0</accession>
<organism evidence="6">
    <name type="scientific">Planktothricoides raciborskii GIHE-MW2</name>
    <dbReference type="NCBI Taxonomy" id="2792601"/>
    <lineage>
        <taxon>Bacteria</taxon>
        <taxon>Bacillati</taxon>
        <taxon>Cyanobacteriota</taxon>
        <taxon>Cyanophyceae</taxon>
        <taxon>Oscillatoriophycideae</taxon>
        <taxon>Oscillatoriales</taxon>
        <taxon>Oscillatoriaceae</taxon>
        <taxon>Planktothricoides</taxon>
    </lineage>
</organism>
<comment type="similarity">
    <text evidence="4">Belongs to the cyclic nucleotide phosphodiesterase class-III family.</text>
</comment>
<proteinExistence type="inferred from homology"/>